<sequence>MTAAHWGTFTLDTPHWNALKYIDGMLRRNRPVPYDVFDPGTDNDYQIIGRPKGSNLIVTVVCVPVAAHQTWVSVIACGPDGRKAEWERNDVREKIIAMNLN</sequence>
<keyword evidence="2" id="KW-1185">Reference proteome</keyword>
<evidence type="ECO:0000313" key="2">
    <source>
        <dbReference type="Proteomes" id="UP000325690"/>
    </source>
</evidence>
<organism evidence="1 2">
    <name type="scientific">Mycolicibacterium phlei DSM 43239 = CCUG 21000</name>
    <dbReference type="NCBI Taxonomy" id="1226750"/>
    <lineage>
        <taxon>Bacteria</taxon>
        <taxon>Bacillati</taxon>
        <taxon>Actinomycetota</taxon>
        <taxon>Actinomycetes</taxon>
        <taxon>Mycobacteriales</taxon>
        <taxon>Mycobacteriaceae</taxon>
        <taxon>Mycolicibacterium</taxon>
    </lineage>
</organism>
<dbReference type="GeneID" id="74300734"/>
<dbReference type="Proteomes" id="UP000325690">
    <property type="component" value="Unassembled WGS sequence"/>
</dbReference>
<comment type="caution">
    <text evidence="1">The sequence shown here is derived from an EMBL/GenBank/DDBJ whole genome shotgun (WGS) entry which is preliminary data.</text>
</comment>
<evidence type="ECO:0000313" key="1">
    <source>
        <dbReference type="EMBL" id="KAB7759109.1"/>
    </source>
</evidence>
<dbReference type="EMBL" id="ANBP01000003">
    <property type="protein sequence ID" value="KAB7759109.1"/>
    <property type="molecule type" value="Genomic_DNA"/>
</dbReference>
<protein>
    <submittedName>
        <fullName evidence="1">Uncharacterized protein</fullName>
    </submittedName>
</protein>
<gene>
    <name evidence="1" type="ORF">MPHL21000_04635</name>
</gene>
<accession>A0A5N5VF61</accession>
<dbReference type="RefSeq" id="WP_003888670.1">
    <property type="nucleotide sequence ID" value="NZ_ANBO01000004.1"/>
</dbReference>
<proteinExistence type="predicted"/>
<dbReference type="AlphaFoldDB" id="A0A5N5VF61"/>
<reference evidence="1 2" key="1">
    <citation type="submission" date="2012-10" db="EMBL/GenBank/DDBJ databases">
        <title>The draft sequence of the Mycobacterium pheli genome.</title>
        <authorList>
            <person name="Pettersson B.M.F."/>
            <person name="Das S."/>
            <person name="Dasgupta S."/>
            <person name="Bhattacharya A."/>
            <person name="Kirsebom L.A."/>
        </authorList>
    </citation>
    <scope>NUCLEOTIDE SEQUENCE [LARGE SCALE GENOMIC DNA]</scope>
    <source>
        <strain evidence="1 2">CCUG 21000</strain>
    </source>
</reference>
<name>A0A5N5VF61_MYCPH</name>